<reference evidence="10 11" key="1">
    <citation type="journal article" date="2018" name="BMC Genomics">
        <title>Comparative genome analyses reveal sequence features reflecting distinct modes of host-adaptation between dicot and monocot powdery mildew.</title>
        <authorList>
            <person name="Wu Y."/>
            <person name="Ma X."/>
            <person name="Pan Z."/>
            <person name="Kale S.D."/>
            <person name="Song Y."/>
            <person name="King H."/>
            <person name="Zhang Q."/>
            <person name="Presley C."/>
            <person name="Deng X."/>
            <person name="Wei C.I."/>
            <person name="Xiao S."/>
        </authorList>
    </citation>
    <scope>NUCLEOTIDE SEQUENCE [LARGE SCALE GENOMIC DNA]</scope>
    <source>
        <strain evidence="10">UMSG2</strain>
    </source>
</reference>
<dbReference type="Pfam" id="PF10406">
    <property type="entry name" value="TAF8_C"/>
    <property type="match status" value="1"/>
</dbReference>
<dbReference type="CDD" id="cd00076">
    <property type="entry name" value="HFD_SF"/>
    <property type="match status" value="1"/>
</dbReference>
<dbReference type="EMBL" id="MCFK01003045">
    <property type="protein sequence ID" value="RKF62811.1"/>
    <property type="molecule type" value="Genomic_DNA"/>
</dbReference>
<evidence type="ECO:0000259" key="8">
    <source>
        <dbReference type="Pfam" id="PF07524"/>
    </source>
</evidence>
<organism evidence="10 11">
    <name type="scientific">Erysiphe neolycopersici</name>
    <dbReference type="NCBI Taxonomy" id="212602"/>
    <lineage>
        <taxon>Eukaryota</taxon>
        <taxon>Fungi</taxon>
        <taxon>Dikarya</taxon>
        <taxon>Ascomycota</taxon>
        <taxon>Pezizomycotina</taxon>
        <taxon>Leotiomycetes</taxon>
        <taxon>Erysiphales</taxon>
        <taxon>Erysiphaceae</taxon>
        <taxon>Erysiphe</taxon>
    </lineage>
</organism>
<evidence type="ECO:0000256" key="4">
    <source>
        <dbReference type="ARBA" id="ARBA00023015"/>
    </source>
</evidence>
<dbReference type="InterPro" id="IPR037818">
    <property type="entry name" value="TAF8"/>
</dbReference>
<dbReference type="OrthoDB" id="2193813at2759"/>
<dbReference type="InterPro" id="IPR009072">
    <property type="entry name" value="Histone-fold"/>
</dbReference>
<dbReference type="Gene3D" id="1.10.20.10">
    <property type="entry name" value="Histone, subunit A"/>
    <property type="match status" value="1"/>
</dbReference>
<dbReference type="AlphaFoldDB" id="A0A420HZG5"/>
<proteinExistence type="inferred from homology"/>
<evidence type="ECO:0000256" key="2">
    <source>
        <dbReference type="ARBA" id="ARBA00008767"/>
    </source>
</evidence>
<comment type="similarity">
    <text evidence="2">Belongs to the TAF8 family.</text>
</comment>
<dbReference type="PANTHER" id="PTHR46469:SF1">
    <property type="entry name" value="TRANSCRIPTION INITIATION FACTOR TFIID SUBUNIT 8"/>
    <property type="match status" value="1"/>
</dbReference>
<feature type="region of interest" description="Disordered" evidence="7">
    <location>
        <begin position="1"/>
        <end position="30"/>
    </location>
</feature>
<protein>
    <recommendedName>
        <fullName evidence="3">Transcription initiation factor TFIID subunit 8</fullName>
    </recommendedName>
</protein>
<dbReference type="STRING" id="212602.A0A420HZG5"/>
<evidence type="ECO:0000313" key="10">
    <source>
        <dbReference type="EMBL" id="RKF62811.1"/>
    </source>
</evidence>
<feature type="domain" description="Bromodomain associated" evidence="8">
    <location>
        <begin position="62"/>
        <end position="130"/>
    </location>
</feature>
<evidence type="ECO:0000259" key="9">
    <source>
        <dbReference type="Pfam" id="PF10406"/>
    </source>
</evidence>
<evidence type="ECO:0000313" key="11">
    <source>
        <dbReference type="Proteomes" id="UP000286134"/>
    </source>
</evidence>
<feature type="compositionally biased region" description="Polar residues" evidence="7">
    <location>
        <begin position="307"/>
        <end position="317"/>
    </location>
</feature>
<evidence type="ECO:0000256" key="7">
    <source>
        <dbReference type="SAM" id="MobiDB-lite"/>
    </source>
</evidence>
<keyword evidence="6" id="KW-0539">Nucleus</keyword>
<feature type="domain" description="Transcription factor TFIID subunit 8 C-terminal" evidence="9">
    <location>
        <begin position="184"/>
        <end position="232"/>
    </location>
</feature>
<dbReference type="CDD" id="cd08049">
    <property type="entry name" value="TAF8"/>
    <property type="match status" value="1"/>
</dbReference>
<keyword evidence="5" id="KW-0804">Transcription</keyword>
<feature type="compositionally biased region" description="Basic and acidic residues" evidence="7">
    <location>
        <begin position="19"/>
        <end position="30"/>
    </location>
</feature>
<dbReference type="InterPro" id="IPR019473">
    <property type="entry name" value="TFIID_su8_C"/>
</dbReference>
<dbReference type="PANTHER" id="PTHR46469">
    <property type="entry name" value="TRANSCRIPTION INITIATION FACTOR TFIID SUBUNIT 8"/>
    <property type="match status" value="1"/>
</dbReference>
<dbReference type="Proteomes" id="UP000286134">
    <property type="component" value="Unassembled WGS sequence"/>
</dbReference>
<dbReference type="GO" id="GO:0046982">
    <property type="term" value="F:protein heterodimerization activity"/>
    <property type="evidence" value="ECO:0007669"/>
    <property type="project" value="InterPro"/>
</dbReference>
<keyword evidence="4" id="KW-0805">Transcription regulation</keyword>
<keyword evidence="11" id="KW-1185">Reference proteome</keyword>
<sequence>MMSPISLVSPYKRSPSQRDQSKTDEPPSKRICLDVQPPKSILSFRECSSPIEAPNMFDDGPHRLLLRSVSLVLQHIGFTSATPEAMEAFCGAVETYALHLLSKVTASMLSSRRCQPIPNDFRYALSEFDIPLLSIVPHLRPPVPNSKLLIKLEQLPSEELPASTCDTLLGDELSGEADKKNKPYIPKNFPSFPSKHTYKWTEKESARDVDARKIREEAAKVARQGEEALRRLTKIAKTAKEKDAKKTASKDPRSKERHEIWETVMESLLSGRGSYLNSPLKENNSETISTSMIVNSERQYFRKGVSTRKNSLQSTDPFKSLKLA</sequence>
<comment type="subcellular location">
    <subcellularLocation>
        <location evidence="1">Nucleus</location>
    </subcellularLocation>
</comment>
<evidence type="ECO:0000256" key="1">
    <source>
        <dbReference type="ARBA" id="ARBA00004123"/>
    </source>
</evidence>
<name>A0A420HZG5_9PEZI</name>
<dbReference type="InterPro" id="IPR006565">
    <property type="entry name" value="BTP"/>
</dbReference>
<evidence type="ECO:0000256" key="6">
    <source>
        <dbReference type="ARBA" id="ARBA00023242"/>
    </source>
</evidence>
<dbReference type="GO" id="GO:0005669">
    <property type="term" value="C:transcription factor TFIID complex"/>
    <property type="evidence" value="ECO:0007669"/>
    <property type="project" value="InterPro"/>
</dbReference>
<dbReference type="Pfam" id="PF07524">
    <property type="entry name" value="Bromo_TP"/>
    <property type="match status" value="1"/>
</dbReference>
<dbReference type="GO" id="GO:0006367">
    <property type="term" value="P:transcription initiation at RNA polymerase II promoter"/>
    <property type="evidence" value="ECO:0007669"/>
    <property type="project" value="TreeGrafter"/>
</dbReference>
<evidence type="ECO:0000256" key="5">
    <source>
        <dbReference type="ARBA" id="ARBA00023163"/>
    </source>
</evidence>
<accession>A0A420HZG5</accession>
<gene>
    <name evidence="10" type="ORF">OnM2_030002</name>
</gene>
<feature type="region of interest" description="Disordered" evidence="7">
    <location>
        <begin position="303"/>
        <end position="324"/>
    </location>
</feature>
<comment type="caution">
    <text evidence="10">The sequence shown here is derived from an EMBL/GenBank/DDBJ whole genome shotgun (WGS) entry which is preliminary data.</text>
</comment>
<evidence type="ECO:0000256" key="3">
    <source>
        <dbReference type="ARBA" id="ARBA00017307"/>
    </source>
</evidence>